<dbReference type="GO" id="GO:0140359">
    <property type="term" value="F:ABC-type transporter activity"/>
    <property type="evidence" value="ECO:0007669"/>
    <property type="project" value="InterPro"/>
</dbReference>
<dbReference type="FunFam" id="3.40.50.300:FF:000042">
    <property type="entry name" value="Maltose/maltodextrin ABC transporter, ATP-binding protein"/>
    <property type="match status" value="1"/>
</dbReference>
<reference evidence="5 6" key="1">
    <citation type="submission" date="2017-12" db="EMBL/GenBank/DDBJ databases">
        <title>Genomes of bacteria within cyanobacterial aggregates.</title>
        <authorList>
            <person name="Cai H."/>
        </authorList>
    </citation>
    <scope>NUCLEOTIDE SEQUENCE [LARGE SCALE GENOMIC DNA]</scope>
    <source>
        <strain evidence="5 6">TH16</strain>
    </source>
</reference>
<evidence type="ECO:0000256" key="3">
    <source>
        <dbReference type="ARBA" id="ARBA00022741"/>
    </source>
</evidence>
<dbReference type="PROSITE" id="PS50893">
    <property type="entry name" value="ABC_TRANSPORTER_2"/>
    <property type="match status" value="1"/>
</dbReference>
<proteinExistence type="inferred from homology"/>
<organism evidence="5 6">
    <name type="scientific">Niveispirillum cyanobacteriorum</name>
    <dbReference type="NCBI Taxonomy" id="1612173"/>
    <lineage>
        <taxon>Bacteria</taxon>
        <taxon>Pseudomonadati</taxon>
        <taxon>Pseudomonadota</taxon>
        <taxon>Alphaproteobacteria</taxon>
        <taxon>Rhodospirillales</taxon>
        <taxon>Azospirillaceae</taxon>
        <taxon>Niveispirillum</taxon>
    </lineage>
</organism>
<evidence type="ECO:0000256" key="4">
    <source>
        <dbReference type="ARBA" id="ARBA00022840"/>
    </source>
</evidence>
<evidence type="ECO:0000313" key="5">
    <source>
        <dbReference type="EMBL" id="AUN30072.1"/>
    </source>
</evidence>
<dbReference type="RefSeq" id="WP_102111775.1">
    <property type="nucleotide sequence ID" value="NZ_BMGN01000002.1"/>
</dbReference>
<dbReference type="KEGG" id="ncb:C0V82_07385"/>
<dbReference type="OrthoDB" id="394852at2"/>
<dbReference type="InterPro" id="IPR003593">
    <property type="entry name" value="AAA+_ATPase"/>
</dbReference>
<dbReference type="Proteomes" id="UP000234752">
    <property type="component" value="Chromosome eg_1"/>
</dbReference>
<dbReference type="InterPro" id="IPR003439">
    <property type="entry name" value="ABC_transporter-like_ATP-bd"/>
</dbReference>
<dbReference type="InterPro" id="IPR027417">
    <property type="entry name" value="P-loop_NTPase"/>
</dbReference>
<evidence type="ECO:0000256" key="1">
    <source>
        <dbReference type="ARBA" id="ARBA00005417"/>
    </source>
</evidence>
<dbReference type="AlphaFoldDB" id="A0A2K9NAP0"/>
<dbReference type="Gene3D" id="2.40.50.140">
    <property type="entry name" value="Nucleic acid-binding proteins"/>
    <property type="match status" value="1"/>
</dbReference>
<dbReference type="GO" id="GO:0008643">
    <property type="term" value="P:carbohydrate transport"/>
    <property type="evidence" value="ECO:0007669"/>
    <property type="project" value="InterPro"/>
</dbReference>
<keyword evidence="6" id="KW-1185">Reference proteome</keyword>
<keyword evidence="3" id="KW-0547">Nucleotide-binding</keyword>
<dbReference type="EMBL" id="CP025611">
    <property type="protein sequence ID" value="AUN30072.1"/>
    <property type="molecule type" value="Genomic_DNA"/>
</dbReference>
<protein>
    <submittedName>
        <fullName evidence="5">Sugar ABC transporter</fullName>
    </submittedName>
</protein>
<dbReference type="GO" id="GO:0055052">
    <property type="term" value="C:ATP-binding cassette (ABC) transporter complex, substrate-binding subunit-containing"/>
    <property type="evidence" value="ECO:0007669"/>
    <property type="project" value="TreeGrafter"/>
</dbReference>
<evidence type="ECO:0000256" key="2">
    <source>
        <dbReference type="ARBA" id="ARBA00022448"/>
    </source>
</evidence>
<keyword evidence="4" id="KW-0067">ATP-binding</keyword>
<dbReference type="InterPro" id="IPR012340">
    <property type="entry name" value="NA-bd_OB-fold"/>
</dbReference>
<dbReference type="GO" id="GO:0016887">
    <property type="term" value="F:ATP hydrolysis activity"/>
    <property type="evidence" value="ECO:0007669"/>
    <property type="project" value="InterPro"/>
</dbReference>
<dbReference type="PANTHER" id="PTHR43875:SF14">
    <property type="entry name" value="ABC TRANSPORTER ATP-BINDING PROTEIN"/>
    <property type="match status" value="1"/>
</dbReference>
<dbReference type="Pfam" id="PF00005">
    <property type="entry name" value="ABC_tran"/>
    <property type="match status" value="1"/>
</dbReference>
<sequence length="361" mass="38981">MQRVHLQGIAKNFGGTNVLEQIDLTIEAGEFLVLLGPSGCGKSTLLNIVAGLEEPTGGRIHFGERDVTDLEPDQRDIAMVFQSYALYPTMSVRQNIGFALKMRGLSKVEIAAKVAGVAKLLQIEHLLDRKPSQLSGGQQQRVAIGRALVREPQVFLLDEPLSNLDAKLRADMRVELKRLHERSRRTTLYVTHDQVEAMTLASRIVVMNKGRVQQCDRPEVVYAKPANRFVAGFVGAPTMNFLEGELALVDDGPALRLDHQILPLPGLRAGTGLQVGQRLVLGLRPEHLSLAPAGETGTCEAQVVMTEPTGPDTFVLARLAGREVTARMAPGVALSAGQTVGLHLNGAAASLFDTGEGVRLN</sequence>
<name>A0A2K9NAP0_9PROT</name>
<dbReference type="InterPro" id="IPR015855">
    <property type="entry name" value="ABC_transpr_MalK-like"/>
</dbReference>
<dbReference type="Gene3D" id="2.40.50.100">
    <property type="match status" value="1"/>
</dbReference>
<accession>A0A2K9NAP0</accession>
<dbReference type="Gene3D" id="3.40.50.300">
    <property type="entry name" value="P-loop containing nucleotide triphosphate hydrolases"/>
    <property type="match status" value="1"/>
</dbReference>
<dbReference type="InterPro" id="IPR008995">
    <property type="entry name" value="Mo/tungstate-bd_C_term_dom"/>
</dbReference>
<dbReference type="SUPFAM" id="SSF50331">
    <property type="entry name" value="MOP-like"/>
    <property type="match status" value="1"/>
</dbReference>
<dbReference type="CDD" id="cd03301">
    <property type="entry name" value="ABC_MalK_N"/>
    <property type="match status" value="1"/>
</dbReference>
<dbReference type="GO" id="GO:0005524">
    <property type="term" value="F:ATP binding"/>
    <property type="evidence" value="ECO:0007669"/>
    <property type="project" value="UniProtKB-KW"/>
</dbReference>
<dbReference type="SUPFAM" id="SSF52540">
    <property type="entry name" value="P-loop containing nucleoside triphosphate hydrolases"/>
    <property type="match status" value="1"/>
</dbReference>
<dbReference type="Pfam" id="PF08402">
    <property type="entry name" value="TOBE_2"/>
    <property type="match status" value="1"/>
</dbReference>
<dbReference type="InterPro" id="IPR047641">
    <property type="entry name" value="ABC_transpr_MalK/UgpC-like"/>
</dbReference>
<dbReference type="InterPro" id="IPR017871">
    <property type="entry name" value="ABC_transporter-like_CS"/>
</dbReference>
<gene>
    <name evidence="5" type="ORF">C0V82_07385</name>
</gene>
<keyword evidence="2" id="KW-0813">Transport</keyword>
<dbReference type="SMART" id="SM00382">
    <property type="entry name" value="AAA"/>
    <property type="match status" value="1"/>
</dbReference>
<dbReference type="InterPro" id="IPR013611">
    <property type="entry name" value="Transp-assoc_OB_typ2"/>
</dbReference>
<evidence type="ECO:0000313" key="6">
    <source>
        <dbReference type="Proteomes" id="UP000234752"/>
    </source>
</evidence>
<dbReference type="NCBIfam" id="NF008653">
    <property type="entry name" value="PRK11650.1"/>
    <property type="match status" value="1"/>
</dbReference>
<comment type="similarity">
    <text evidence="1">Belongs to the ABC transporter superfamily.</text>
</comment>
<dbReference type="PROSITE" id="PS00211">
    <property type="entry name" value="ABC_TRANSPORTER_1"/>
    <property type="match status" value="1"/>
</dbReference>
<dbReference type="PANTHER" id="PTHR43875">
    <property type="entry name" value="MALTODEXTRIN IMPORT ATP-BINDING PROTEIN MSMX"/>
    <property type="match status" value="1"/>
</dbReference>